<sequence>MKNKTRVTGERLFPGIQISRNGYIIKKEPAGGGDMEYEFMTTECALPCLVVSDEDNGRYMIQNFDRSGEVFNSKEELVKWMETFWSPDLMLEPERYDEVLQEIKERVLPV</sequence>
<dbReference type="AlphaFoldDB" id="K2G7C0"/>
<keyword evidence="2" id="KW-1185">Reference proteome</keyword>
<reference evidence="1 2" key="1">
    <citation type="journal article" date="2012" name="J. Bacteriol.">
        <title>Draft Genome Sequence of Salimicrobium sp. Strain MJ3, Isolated from Myulchi-Jeot, Korean Fermented Seafood.</title>
        <authorList>
            <person name="Lee S.H."/>
            <person name="Jung J.Y."/>
            <person name="Jeon C.O."/>
        </authorList>
    </citation>
    <scope>NUCLEOTIDE SEQUENCE [LARGE SCALE GENOMIC DNA]</scope>
    <source>
        <strain evidence="1 2">MJ3</strain>
    </source>
</reference>
<organism evidence="1 2">
    <name type="scientific">Salimicrobium jeotgali</name>
    <dbReference type="NCBI Taxonomy" id="1230341"/>
    <lineage>
        <taxon>Bacteria</taxon>
        <taxon>Bacillati</taxon>
        <taxon>Bacillota</taxon>
        <taxon>Bacilli</taxon>
        <taxon>Bacillales</taxon>
        <taxon>Bacillaceae</taxon>
        <taxon>Salimicrobium</taxon>
    </lineage>
</organism>
<accession>K2G7C0</accession>
<dbReference type="Proteomes" id="UP000011746">
    <property type="component" value="Unassembled WGS sequence"/>
</dbReference>
<proteinExistence type="predicted"/>
<dbReference type="PATRIC" id="fig|1230341.3.peg.2084"/>
<comment type="caution">
    <text evidence="1">The sequence shown here is derived from an EMBL/GenBank/DDBJ whole genome shotgun (WGS) entry which is preliminary data.</text>
</comment>
<dbReference type="eggNOG" id="ENOG5033158">
    <property type="taxonomic scope" value="Bacteria"/>
</dbReference>
<dbReference type="EMBL" id="AMPQ01000015">
    <property type="protein sequence ID" value="EKE31058.1"/>
    <property type="molecule type" value="Genomic_DNA"/>
</dbReference>
<gene>
    <name evidence="1" type="ORF">MJ3_10191</name>
</gene>
<evidence type="ECO:0000313" key="2">
    <source>
        <dbReference type="Proteomes" id="UP000011746"/>
    </source>
</evidence>
<protein>
    <submittedName>
        <fullName evidence="1">Threonine dehydratase</fullName>
    </submittedName>
</protein>
<name>K2G7C0_9BACI</name>
<evidence type="ECO:0000313" key="1">
    <source>
        <dbReference type="EMBL" id="EKE31058.1"/>
    </source>
</evidence>